<dbReference type="EMBL" id="RSCM01000001">
    <property type="protein sequence ID" value="RUS99427.1"/>
    <property type="molecule type" value="Genomic_DNA"/>
</dbReference>
<dbReference type="SUPFAM" id="SSF141072">
    <property type="entry name" value="CalX-like"/>
    <property type="match status" value="5"/>
</dbReference>
<dbReference type="InterPro" id="IPR011658">
    <property type="entry name" value="PA14_dom"/>
</dbReference>
<dbReference type="InterPro" id="IPR013517">
    <property type="entry name" value="FG-GAP"/>
</dbReference>
<evidence type="ECO:0000256" key="4">
    <source>
        <dbReference type="ARBA" id="ARBA00023065"/>
    </source>
</evidence>
<dbReference type="Pfam" id="PF03160">
    <property type="entry name" value="Calx-beta"/>
    <property type="match status" value="4"/>
</dbReference>
<dbReference type="Gene3D" id="2.130.10.130">
    <property type="entry name" value="Integrin alpha, N-terminal"/>
    <property type="match status" value="1"/>
</dbReference>
<reference evidence="6 7" key="1">
    <citation type="journal article" date="2019" name="Genome Biol. Evol.">
        <title>Day and night: Metabolic profiles and evolutionary relationships of six axenic non-marine cyanobacteria.</title>
        <authorList>
            <person name="Will S.E."/>
            <person name="Henke P."/>
            <person name="Boedeker C."/>
            <person name="Huang S."/>
            <person name="Brinkmann H."/>
            <person name="Rohde M."/>
            <person name="Jarek M."/>
            <person name="Friedl T."/>
            <person name="Seufert S."/>
            <person name="Schumacher M."/>
            <person name="Overmann J."/>
            <person name="Neumann-Schaal M."/>
            <person name="Petersen J."/>
        </authorList>
    </citation>
    <scope>NUCLEOTIDE SEQUENCE [LARGE SCALE GENOMIC DNA]</scope>
    <source>
        <strain evidence="6 7">SAG 1403-4b</strain>
    </source>
</reference>
<dbReference type="InterPro" id="IPR037524">
    <property type="entry name" value="PA14/GLEYA"/>
</dbReference>
<dbReference type="InterPro" id="IPR051171">
    <property type="entry name" value="CaCA"/>
</dbReference>
<dbReference type="PROSITE" id="PS51820">
    <property type="entry name" value="PA14"/>
    <property type="match status" value="1"/>
</dbReference>
<keyword evidence="7" id="KW-1185">Reference proteome</keyword>
<dbReference type="InterPro" id="IPR003644">
    <property type="entry name" value="Calx_beta"/>
</dbReference>
<comment type="caution">
    <text evidence="6">The sequence shown here is derived from an EMBL/GenBank/DDBJ whole genome shotgun (WGS) entry which is preliminary data.</text>
</comment>
<dbReference type="CDD" id="cd12797">
    <property type="entry name" value="M23_peptidase"/>
    <property type="match status" value="1"/>
</dbReference>
<dbReference type="Gene3D" id="3.90.182.10">
    <property type="entry name" value="Toxin - Anthrax Protective Antigen,domain 1"/>
    <property type="match status" value="1"/>
</dbReference>
<dbReference type="GO" id="GO:0030001">
    <property type="term" value="P:metal ion transport"/>
    <property type="evidence" value="ECO:0007669"/>
    <property type="project" value="TreeGrafter"/>
</dbReference>
<keyword evidence="3" id="KW-0106">Calcium</keyword>
<gene>
    <name evidence="6" type="ORF">DSM107003_00110</name>
</gene>
<dbReference type="GO" id="GO:0007154">
    <property type="term" value="P:cell communication"/>
    <property type="evidence" value="ECO:0007669"/>
    <property type="project" value="InterPro"/>
</dbReference>
<dbReference type="Pfam" id="PF13517">
    <property type="entry name" value="FG-GAP_3"/>
    <property type="match status" value="2"/>
</dbReference>
<dbReference type="PANTHER" id="PTHR11878:SF65">
    <property type="entry name" value="NA_CA-EXCHANGE PROTEIN, ISOFORM G"/>
    <property type="match status" value="1"/>
</dbReference>
<keyword evidence="4" id="KW-0406">Ion transport</keyword>
<dbReference type="InterPro" id="IPR038081">
    <property type="entry name" value="CalX-like_sf"/>
</dbReference>
<dbReference type="SUPFAM" id="SSF69318">
    <property type="entry name" value="Integrin alpha N-terminal domain"/>
    <property type="match status" value="1"/>
</dbReference>
<proteinExistence type="predicted"/>
<evidence type="ECO:0000256" key="1">
    <source>
        <dbReference type="ARBA" id="ARBA00022729"/>
    </source>
</evidence>
<dbReference type="Pfam" id="PF07691">
    <property type="entry name" value="PA14"/>
    <property type="match status" value="1"/>
</dbReference>
<organism evidence="6 7">
    <name type="scientific">Trichormus variabilis SAG 1403-4b</name>
    <dbReference type="NCBI Taxonomy" id="447716"/>
    <lineage>
        <taxon>Bacteria</taxon>
        <taxon>Bacillati</taxon>
        <taxon>Cyanobacteriota</taxon>
        <taxon>Cyanophyceae</taxon>
        <taxon>Nostocales</taxon>
        <taxon>Nostocaceae</taxon>
        <taxon>Trichormus</taxon>
    </lineage>
</organism>
<dbReference type="Gene3D" id="2.60.40.2030">
    <property type="match status" value="5"/>
</dbReference>
<dbReference type="Pfam" id="PF01551">
    <property type="entry name" value="Peptidase_M23"/>
    <property type="match status" value="1"/>
</dbReference>
<keyword evidence="4" id="KW-0813">Transport</keyword>
<dbReference type="GO" id="GO:0016020">
    <property type="term" value="C:membrane"/>
    <property type="evidence" value="ECO:0007669"/>
    <property type="project" value="InterPro"/>
</dbReference>
<evidence type="ECO:0000313" key="7">
    <source>
        <dbReference type="Proteomes" id="UP000276103"/>
    </source>
</evidence>
<keyword evidence="1" id="KW-0732">Signal</keyword>
<sequence>MRLSTIEAEQYWSNLIPERLSYSNIFGWQPSIENSFVGQLLTVQQATLSTITISATDANAAETLTGQTANPGLFTLTRTGNIASSLKVNYTISGTATNGTDYQTLTNSITFAAGLSTAIINVTPSDDTVFEGNETVILNLASSANYALGTAKTATVNLVDNDKPTITISATDANAAETLIGQTVNPGKFTLTRTGSTASSLTVNYAVAGTAINGTDYNTLTKTVTFAAGSATALINVNVKDDAVYEGNETVIVTLASGTSYILGTAKTGTVNLVDNDKPTITISATDANAAETLTGQTVNSGKFTLTRTGNKTAPLTVSYSVAGTATNGTDYNTLTKTATFAAGSATALININVKDDAVYEGNETVIVTLASGTSYTLGTAKAATVNIADNDLSTNVKPTITISASDANAGETLTGQTANPGRFMLTRTGSTASSLTVNYAVAGTAINGTDYNTLTKTVTFAAGSATALINVNVKDDAVYEGNETVIVTLASGINYILGTAKAATVNIADNDSSTTVKPTITISATDASVGETLAGQTANPGKFTLTRTGSTASSLTVNYSVAGTATNGTDYNNLTNSVTFAAGSSTTIINLTPINDSLVEGDETVIVNLSSNTNYNLGTVKTATVTIVDLLPNHTGLINDINKDGKHDILWRDYSNGGATHFWSMNGGTYLGDVDIPDYLDMAWHPVAMADFNNDGNLDIVWRYHWIDNTGWDRIWLMNGNTRLAEVEIDRVGDNNWHIVGSGDFNLDGNADILWRNYASGQNVIWKMSGTTHTGDIILDPVTDLNQRIVGTGDFNGDGKSDILWRDFLTGQSYIWFMNGTTKSSVQNINNTTPDLSWSIAGTGDFNNDGKSDIIYRHLPTGGNVVWLINDGNYFGSVDIPDVPERNWNIVGDTDIIPIWTAEYFNNKDLAGTPTYTEGFINITGGFDKIWGAGAPPNTPVDNFSARFKTQQYLAPGLYKINVAADDSVRVWIGNELVIDSWAALAGNRSGYFSSAGGFSPVRVEYKEEGGLAGINYEIVKYQPYDNFGDPNGIANSWNVSYYQWNGQGNPIIDENHRIGTVNLGSSTRGDGQWGMNGQNWGAGSPAANVPTDFFAMHAYTRKNLEAGHTYKVWVRSDDGYRMWAHKLGGGAFNITNNALGGTFLSDAFGGKEFTFVAPESGTFDFHAEMFELGGDAYFDLVVTDVTAPPPPVWENPLGSYWVSQEFTGSTFYTNHTGIDLAANLGTRVEAAKNGTVIRASWDTSGYGNLVVIDHGDGFKTYYAHLNSFSVSVGQQVNINTQIGTVGSTGNSTGPHLHFETRLNGVPQNPRNYINF</sequence>
<dbReference type="SUPFAM" id="SSF56988">
    <property type="entry name" value="Anthrax protective antigen"/>
    <property type="match status" value="1"/>
</dbReference>
<dbReference type="PANTHER" id="PTHR11878">
    <property type="entry name" value="SODIUM/CALCIUM EXCHANGER"/>
    <property type="match status" value="1"/>
</dbReference>
<evidence type="ECO:0000256" key="2">
    <source>
        <dbReference type="ARBA" id="ARBA00022737"/>
    </source>
</evidence>
<feature type="domain" description="PA14" evidence="5">
    <location>
        <begin position="896"/>
        <end position="1039"/>
    </location>
</feature>
<protein>
    <recommendedName>
        <fullName evidence="5">PA14 domain-containing protein</fullName>
    </recommendedName>
</protein>
<accession>A0A3S1CWD3</accession>
<dbReference type="SMART" id="SM00237">
    <property type="entry name" value="Calx_beta"/>
    <property type="match status" value="5"/>
</dbReference>
<dbReference type="InterPro" id="IPR016047">
    <property type="entry name" value="M23ase_b-sheet_dom"/>
</dbReference>
<dbReference type="Gene3D" id="2.70.70.10">
    <property type="entry name" value="Glucose Permease (Domain IIA)"/>
    <property type="match status" value="1"/>
</dbReference>
<keyword evidence="2" id="KW-0677">Repeat</keyword>
<evidence type="ECO:0000256" key="3">
    <source>
        <dbReference type="ARBA" id="ARBA00022837"/>
    </source>
</evidence>
<dbReference type="InterPro" id="IPR028994">
    <property type="entry name" value="Integrin_alpha_N"/>
</dbReference>
<dbReference type="InterPro" id="IPR011055">
    <property type="entry name" value="Dup_hybrid_motif"/>
</dbReference>
<evidence type="ECO:0000313" key="6">
    <source>
        <dbReference type="EMBL" id="RUS99427.1"/>
    </source>
</evidence>
<dbReference type="SUPFAM" id="SSF51261">
    <property type="entry name" value="Duplicated hybrid motif"/>
    <property type="match status" value="1"/>
</dbReference>
<dbReference type="Proteomes" id="UP000276103">
    <property type="component" value="Unassembled WGS sequence"/>
</dbReference>
<name>A0A3S1CWD3_ANAVA</name>
<evidence type="ECO:0000259" key="5">
    <source>
        <dbReference type="PROSITE" id="PS51820"/>
    </source>
</evidence>